<dbReference type="RefSeq" id="WP_103718135.1">
    <property type="nucleotide sequence ID" value="NZ_PQFZ01000005.1"/>
</dbReference>
<dbReference type="SUPFAM" id="SSF53474">
    <property type="entry name" value="alpha/beta-Hydrolases"/>
    <property type="match status" value="1"/>
</dbReference>
<dbReference type="AlphaFoldDB" id="A0A2S4MD07"/>
<dbReference type="PANTHER" id="PTHR37017:SF11">
    <property type="entry name" value="ESTERASE_LIPASE_THIOESTERASE DOMAIN-CONTAINING PROTEIN"/>
    <property type="match status" value="1"/>
</dbReference>
<organism evidence="2 3">
    <name type="scientific">Bosea psychrotolerans</name>
    <dbReference type="NCBI Taxonomy" id="1871628"/>
    <lineage>
        <taxon>Bacteria</taxon>
        <taxon>Pseudomonadati</taxon>
        <taxon>Pseudomonadota</taxon>
        <taxon>Alphaproteobacteria</taxon>
        <taxon>Hyphomicrobiales</taxon>
        <taxon>Boseaceae</taxon>
        <taxon>Bosea</taxon>
    </lineage>
</organism>
<feature type="domain" description="AB hydrolase-1" evidence="1">
    <location>
        <begin position="4"/>
        <end position="195"/>
    </location>
</feature>
<name>A0A2S4MD07_9HYPH</name>
<comment type="caution">
    <text evidence="2">The sequence shown here is derived from an EMBL/GenBank/DDBJ whole genome shotgun (WGS) entry which is preliminary data.</text>
</comment>
<dbReference type="Pfam" id="PF12697">
    <property type="entry name" value="Abhydrolase_6"/>
    <property type="match status" value="1"/>
</dbReference>
<dbReference type="OrthoDB" id="9814966at2"/>
<sequence length="230" mass="25615">MANVVIVAGGWHGGCELTPFARRLRALGHDVFTPTLTGLGERVHLAAVRPNLDTHILDIANVLECEDLSDVVLCAHSYGGMVITGVADRMPERISALVYIDALVPEDGCSWWDLVNDHFRAIAIEGAGEDGLGVRPPAHMDPRCRPHPLASFLQKIRLTGRWQEVREKLFVYATGWADSPFPATVERLRRLADWRIEEMPTRHNVIAAAPDQFLAILTRLEAMRPFDRAL</sequence>
<dbReference type="GO" id="GO:0016787">
    <property type="term" value="F:hydrolase activity"/>
    <property type="evidence" value="ECO:0007669"/>
    <property type="project" value="UniProtKB-KW"/>
</dbReference>
<keyword evidence="3" id="KW-1185">Reference proteome</keyword>
<evidence type="ECO:0000259" key="1">
    <source>
        <dbReference type="Pfam" id="PF12697"/>
    </source>
</evidence>
<proteinExistence type="predicted"/>
<dbReference type="InterPro" id="IPR000073">
    <property type="entry name" value="AB_hydrolase_1"/>
</dbReference>
<dbReference type="InterPro" id="IPR052897">
    <property type="entry name" value="Sec-Metab_Biosynth_Hydrolase"/>
</dbReference>
<evidence type="ECO:0000313" key="2">
    <source>
        <dbReference type="EMBL" id="POR52515.1"/>
    </source>
</evidence>
<protein>
    <submittedName>
        <fullName evidence="2">Alpha/beta hydrolase family protein</fullName>
    </submittedName>
</protein>
<dbReference type="EMBL" id="PQFZ01000005">
    <property type="protein sequence ID" value="POR52515.1"/>
    <property type="molecule type" value="Genomic_DNA"/>
</dbReference>
<accession>A0A2S4MD07</accession>
<reference evidence="2 3" key="1">
    <citation type="submission" date="2018-01" db="EMBL/GenBank/DDBJ databases">
        <title>Genomic Encyclopedia of Type Strains, Phase III (KMG-III): the genomes of soil and plant-associated and newly described type strains.</title>
        <authorList>
            <person name="Whitman W."/>
        </authorList>
    </citation>
    <scope>NUCLEOTIDE SEQUENCE [LARGE SCALE GENOMIC DNA]</scope>
    <source>
        <strain evidence="2 3">1131</strain>
    </source>
</reference>
<dbReference type="Proteomes" id="UP000236919">
    <property type="component" value="Unassembled WGS sequence"/>
</dbReference>
<dbReference type="InterPro" id="IPR029058">
    <property type="entry name" value="AB_hydrolase_fold"/>
</dbReference>
<dbReference type="PANTHER" id="PTHR37017">
    <property type="entry name" value="AB HYDROLASE-1 DOMAIN-CONTAINING PROTEIN-RELATED"/>
    <property type="match status" value="1"/>
</dbReference>
<keyword evidence="2" id="KW-0378">Hydrolase</keyword>
<evidence type="ECO:0000313" key="3">
    <source>
        <dbReference type="Proteomes" id="UP000236919"/>
    </source>
</evidence>
<dbReference type="Gene3D" id="3.40.50.1820">
    <property type="entry name" value="alpha/beta hydrolase"/>
    <property type="match status" value="1"/>
</dbReference>
<gene>
    <name evidence="2" type="ORF">CYD53_105180</name>
</gene>